<name>A0A517LU71_9BACT</name>
<keyword evidence="2" id="KW-1185">Reference proteome</keyword>
<evidence type="ECO:0000313" key="1">
    <source>
        <dbReference type="EMBL" id="QDS86174.1"/>
    </source>
</evidence>
<dbReference type="AlphaFoldDB" id="A0A517LU71"/>
<dbReference type="EMBL" id="CP036261">
    <property type="protein sequence ID" value="QDS86174.1"/>
    <property type="molecule type" value="Genomic_DNA"/>
</dbReference>
<dbReference type="KEGG" id="ruv:EC9_03330"/>
<dbReference type="Proteomes" id="UP000319557">
    <property type="component" value="Chromosome"/>
</dbReference>
<gene>
    <name evidence="1" type="ORF">EC9_03330</name>
</gene>
<proteinExistence type="predicted"/>
<organism evidence="1 2">
    <name type="scientific">Rosistilla ulvae</name>
    <dbReference type="NCBI Taxonomy" id="1930277"/>
    <lineage>
        <taxon>Bacteria</taxon>
        <taxon>Pseudomonadati</taxon>
        <taxon>Planctomycetota</taxon>
        <taxon>Planctomycetia</taxon>
        <taxon>Pirellulales</taxon>
        <taxon>Pirellulaceae</taxon>
        <taxon>Rosistilla</taxon>
    </lineage>
</organism>
<reference evidence="1 2" key="1">
    <citation type="submission" date="2019-02" db="EMBL/GenBank/DDBJ databases">
        <title>Deep-cultivation of Planctomycetes and their phenomic and genomic characterization uncovers novel biology.</title>
        <authorList>
            <person name="Wiegand S."/>
            <person name="Jogler M."/>
            <person name="Boedeker C."/>
            <person name="Pinto D."/>
            <person name="Vollmers J."/>
            <person name="Rivas-Marin E."/>
            <person name="Kohn T."/>
            <person name="Peeters S.H."/>
            <person name="Heuer A."/>
            <person name="Rast P."/>
            <person name="Oberbeckmann S."/>
            <person name="Bunk B."/>
            <person name="Jeske O."/>
            <person name="Meyerdierks A."/>
            <person name="Storesund J.E."/>
            <person name="Kallscheuer N."/>
            <person name="Luecker S."/>
            <person name="Lage O.M."/>
            <person name="Pohl T."/>
            <person name="Merkel B.J."/>
            <person name="Hornburger P."/>
            <person name="Mueller R.-W."/>
            <person name="Bruemmer F."/>
            <person name="Labrenz M."/>
            <person name="Spormann A.M."/>
            <person name="Op den Camp H."/>
            <person name="Overmann J."/>
            <person name="Amann R."/>
            <person name="Jetten M.S.M."/>
            <person name="Mascher T."/>
            <person name="Medema M.H."/>
            <person name="Devos D.P."/>
            <person name="Kaster A.-K."/>
            <person name="Ovreas L."/>
            <person name="Rohde M."/>
            <person name="Galperin M.Y."/>
            <person name="Jogler C."/>
        </authorList>
    </citation>
    <scope>NUCLEOTIDE SEQUENCE [LARGE SCALE GENOMIC DNA]</scope>
    <source>
        <strain evidence="1 2">EC9</strain>
    </source>
</reference>
<protein>
    <submittedName>
        <fullName evidence="1">Uncharacterized protein</fullName>
    </submittedName>
</protein>
<evidence type="ECO:0000313" key="2">
    <source>
        <dbReference type="Proteomes" id="UP000319557"/>
    </source>
</evidence>
<accession>A0A517LU71</accession>
<sequence>MAIKEAEMQLVRQSGQLVTTLMAMQRLQEQMTDVQVEAFDNLQVAVARFDNLVVGTVEIPQDFDCVQVAADCERLARELQGSRSYIDRAVDSVLEDPDASV</sequence>